<keyword evidence="1" id="KW-0344">Guanine-nucleotide releasing factor</keyword>
<dbReference type="Gene3D" id="2.130.10.30">
    <property type="entry name" value="Regulator of chromosome condensation 1/beta-lactamase-inhibitor protein II"/>
    <property type="match status" value="1"/>
</dbReference>
<evidence type="ECO:0000259" key="5">
    <source>
        <dbReference type="Pfam" id="PF25390"/>
    </source>
</evidence>
<dbReference type="InterPro" id="IPR051553">
    <property type="entry name" value="Ran_GTPase-activating"/>
</dbReference>
<name>A0A3E2HPT3_SCYLI</name>
<evidence type="ECO:0000313" key="6">
    <source>
        <dbReference type="EMBL" id="RFU35364.1"/>
    </source>
</evidence>
<feature type="non-terminal residue" evidence="6">
    <location>
        <position position="1"/>
    </location>
</feature>
<reference evidence="6 7" key="1">
    <citation type="submission" date="2018-05" db="EMBL/GenBank/DDBJ databases">
        <title>Draft genome sequence of Scytalidium lignicola DSM 105466, a ubiquitous saprotrophic fungus.</title>
        <authorList>
            <person name="Buettner E."/>
            <person name="Gebauer A.M."/>
            <person name="Hofrichter M."/>
            <person name="Liers C."/>
            <person name="Kellner H."/>
        </authorList>
    </citation>
    <scope>NUCLEOTIDE SEQUENCE [LARGE SCALE GENOMIC DNA]</scope>
    <source>
        <strain evidence="6 7">DSM 105466</strain>
    </source>
</reference>
<evidence type="ECO:0000313" key="7">
    <source>
        <dbReference type="Proteomes" id="UP000258309"/>
    </source>
</evidence>
<feature type="compositionally biased region" description="Basic and acidic residues" evidence="4">
    <location>
        <begin position="290"/>
        <end position="301"/>
    </location>
</feature>
<dbReference type="EMBL" id="NCSJ02000009">
    <property type="protein sequence ID" value="RFU35364.1"/>
    <property type="molecule type" value="Genomic_DNA"/>
</dbReference>
<keyword evidence="2" id="KW-0677">Repeat</keyword>
<protein>
    <recommendedName>
        <fullName evidence="5">RCC1-like domain-containing protein</fullName>
    </recommendedName>
</protein>
<sequence length="615" mass="65103">MPPKAAAARSKRRASVDTASTAAKSTTTKSGRASSTTNTSADETKPAPSAGTKRKAADTEVEPKGKKAKTEVAPPAAKKAAAPKKAAPKKAVPKAAPKKAAAPKKTTTAKKPVAKKVVEKKVEAEEEEEQEEEAAPAEITEPEKEIPKPKPAPKKAAPKKAAPKKVVPDINPPPTKILDIYVFGEGTAGELGLGAVKYDGKKPIDVKRPRINEKLSASKVGVVQIAVGGMHCAALTHDNKILTWGVNDQGALGRETPNLGKMKEVNPDKDDDSDSDSDDDDDTGLNPLEAEPHEVDPKHFPEGTRFAHLAASDSATFAVTTDGLVYGWGTFRGNDGILGFRQGIRSQTTPMLIPELKNIVTLATGTNHVLAVNNKGKVFGWGAGEQNQLARRVVSRTATGALVPREFGLQRKVIKAVGCGDYHSFAIDNNNNVYAWGLNTFGQTGITKDDEDENTVAVPTLVKNLKEYSIKDISGGAHHTLSCTEDGKVLVWGRIDNAQGGMSIDKFNKDDLFLDEHGKPRYLLKPAIIGDIKDAGVQVSAATDSCLVVCANGKAYSWGFSGNYQTGQGTTDDIVEATLIENSAIKGKKLVFAGAGGQFSVLAGEHEDTPMVNGV</sequence>
<evidence type="ECO:0000256" key="4">
    <source>
        <dbReference type="SAM" id="MobiDB-lite"/>
    </source>
</evidence>
<dbReference type="InterPro" id="IPR000408">
    <property type="entry name" value="Reg_chr_condens"/>
</dbReference>
<evidence type="ECO:0000256" key="1">
    <source>
        <dbReference type="ARBA" id="ARBA00022658"/>
    </source>
</evidence>
<feature type="compositionally biased region" description="Basic residues" evidence="4">
    <location>
        <begin position="151"/>
        <end position="163"/>
    </location>
</feature>
<dbReference type="AlphaFoldDB" id="A0A3E2HPT3"/>
<dbReference type="Proteomes" id="UP000258309">
    <property type="component" value="Unassembled WGS sequence"/>
</dbReference>
<accession>A0A3E2HPT3</accession>
<feature type="compositionally biased region" description="Acidic residues" evidence="4">
    <location>
        <begin position="269"/>
        <end position="283"/>
    </location>
</feature>
<evidence type="ECO:0000256" key="3">
    <source>
        <dbReference type="PROSITE-ProRule" id="PRU00235"/>
    </source>
</evidence>
<feature type="repeat" description="RCC1" evidence="3">
    <location>
        <begin position="431"/>
        <end position="486"/>
    </location>
</feature>
<feature type="compositionally biased region" description="Basic and acidic residues" evidence="4">
    <location>
        <begin position="55"/>
        <end position="70"/>
    </location>
</feature>
<feature type="repeat" description="RCC1" evidence="3">
    <location>
        <begin position="323"/>
        <end position="375"/>
    </location>
</feature>
<proteinExistence type="predicted"/>
<dbReference type="OMA" id="RPAKLTY"/>
<evidence type="ECO:0000256" key="2">
    <source>
        <dbReference type="ARBA" id="ARBA00022737"/>
    </source>
</evidence>
<keyword evidence="7" id="KW-1185">Reference proteome</keyword>
<dbReference type="PROSITE" id="PS50012">
    <property type="entry name" value="RCC1_3"/>
    <property type="match status" value="5"/>
</dbReference>
<feature type="region of interest" description="Disordered" evidence="4">
    <location>
        <begin position="1"/>
        <end position="170"/>
    </location>
</feature>
<dbReference type="PROSITE" id="PS00625">
    <property type="entry name" value="RCC1_1"/>
    <property type="match status" value="1"/>
</dbReference>
<comment type="caution">
    <text evidence="6">The sequence shown here is derived from an EMBL/GenBank/DDBJ whole genome shotgun (WGS) entry which is preliminary data.</text>
</comment>
<dbReference type="InterPro" id="IPR009091">
    <property type="entry name" value="RCC1/BLIP-II"/>
</dbReference>
<dbReference type="PRINTS" id="PR00633">
    <property type="entry name" value="RCCNDNSATION"/>
</dbReference>
<feature type="non-terminal residue" evidence="6">
    <location>
        <position position="615"/>
    </location>
</feature>
<organism evidence="6 7">
    <name type="scientific">Scytalidium lignicola</name>
    <name type="common">Hyphomycete</name>
    <dbReference type="NCBI Taxonomy" id="5539"/>
    <lineage>
        <taxon>Eukaryota</taxon>
        <taxon>Fungi</taxon>
        <taxon>Dikarya</taxon>
        <taxon>Ascomycota</taxon>
        <taxon>Pezizomycotina</taxon>
        <taxon>Leotiomycetes</taxon>
        <taxon>Leotiomycetes incertae sedis</taxon>
        <taxon>Scytalidium</taxon>
    </lineage>
</organism>
<feature type="repeat" description="RCC1" evidence="3">
    <location>
        <begin position="553"/>
        <end position="606"/>
    </location>
</feature>
<feature type="repeat" description="RCC1" evidence="3">
    <location>
        <begin position="178"/>
        <end position="238"/>
    </location>
</feature>
<dbReference type="PROSITE" id="PS00626">
    <property type="entry name" value="RCC1_2"/>
    <property type="match status" value="1"/>
</dbReference>
<feature type="domain" description="RCC1-like" evidence="5">
    <location>
        <begin position="180"/>
        <end position="602"/>
    </location>
</feature>
<feature type="repeat" description="RCC1" evidence="3">
    <location>
        <begin position="376"/>
        <end position="430"/>
    </location>
</feature>
<feature type="compositionally biased region" description="Low complexity" evidence="4">
    <location>
        <begin position="93"/>
        <end position="111"/>
    </location>
</feature>
<dbReference type="STRING" id="5539.A0A3E2HPT3"/>
<gene>
    <name evidence="6" type="ORF">B7463_g957</name>
</gene>
<dbReference type="Pfam" id="PF25390">
    <property type="entry name" value="WD40_RLD"/>
    <property type="match status" value="1"/>
</dbReference>
<dbReference type="GO" id="GO:0005085">
    <property type="term" value="F:guanyl-nucleotide exchange factor activity"/>
    <property type="evidence" value="ECO:0007669"/>
    <property type="project" value="TreeGrafter"/>
</dbReference>
<feature type="compositionally biased region" description="Low complexity" evidence="4">
    <location>
        <begin position="16"/>
        <end position="37"/>
    </location>
</feature>
<dbReference type="SUPFAM" id="SSF50985">
    <property type="entry name" value="RCC1/BLIP-II"/>
    <property type="match status" value="1"/>
</dbReference>
<dbReference type="OrthoDB" id="61110at2759"/>
<dbReference type="InterPro" id="IPR058923">
    <property type="entry name" value="RCC1-like_dom"/>
</dbReference>
<dbReference type="GO" id="GO:0005737">
    <property type="term" value="C:cytoplasm"/>
    <property type="evidence" value="ECO:0007669"/>
    <property type="project" value="TreeGrafter"/>
</dbReference>
<dbReference type="PANTHER" id="PTHR45982">
    <property type="entry name" value="REGULATOR OF CHROMOSOME CONDENSATION"/>
    <property type="match status" value="1"/>
</dbReference>
<feature type="compositionally biased region" description="Low complexity" evidence="4">
    <location>
        <begin position="71"/>
        <end position="85"/>
    </location>
</feature>
<feature type="region of interest" description="Disordered" evidence="4">
    <location>
        <begin position="253"/>
        <end position="301"/>
    </location>
</feature>
<dbReference type="PANTHER" id="PTHR45982:SF1">
    <property type="entry name" value="REGULATOR OF CHROMOSOME CONDENSATION"/>
    <property type="match status" value="1"/>
</dbReference>
<feature type="compositionally biased region" description="Acidic residues" evidence="4">
    <location>
        <begin position="124"/>
        <end position="135"/>
    </location>
</feature>